<protein>
    <submittedName>
        <fullName evidence="5">Regulatory protein, luxR family</fullName>
    </submittedName>
</protein>
<dbReference type="AlphaFoldDB" id="A0A1T5BXY3"/>
<accession>A0A1T5BXY3</accession>
<organism evidence="5 6">
    <name type="scientific">Parabacteroides chartae</name>
    <dbReference type="NCBI Taxonomy" id="1037355"/>
    <lineage>
        <taxon>Bacteria</taxon>
        <taxon>Pseudomonadati</taxon>
        <taxon>Bacteroidota</taxon>
        <taxon>Bacteroidia</taxon>
        <taxon>Bacteroidales</taxon>
        <taxon>Tannerellaceae</taxon>
        <taxon>Parabacteroides</taxon>
    </lineage>
</organism>
<dbReference type="PROSITE" id="PS50043">
    <property type="entry name" value="HTH_LUXR_2"/>
    <property type="match status" value="1"/>
</dbReference>
<evidence type="ECO:0000256" key="2">
    <source>
        <dbReference type="ARBA" id="ARBA00023125"/>
    </source>
</evidence>
<dbReference type="Pfam" id="PF00196">
    <property type="entry name" value="GerE"/>
    <property type="match status" value="1"/>
</dbReference>
<feature type="domain" description="HTH luxR-type" evidence="4">
    <location>
        <begin position="183"/>
        <end position="248"/>
    </location>
</feature>
<dbReference type="SMART" id="SM00421">
    <property type="entry name" value="HTH_LUXR"/>
    <property type="match status" value="1"/>
</dbReference>
<dbReference type="InterPro" id="IPR016032">
    <property type="entry name" value="Sig_transdc_resp-reg_C-effctor"/>
</dbReference>
<dbReference type="InterPro" id="IPR036388">
    <property type="entry name" value="WH-like_DNA-bd_sf"/>
</dbReference>
<dbReference type="CDD" id="cd06170">
    <property type="entry name" value="LuxR_C_like"/>
    <property type="match status" value="1"/>
</dbReference>
<dbReference type="EMBL" id="FUYQ01000009">
    <property type="protein sequence ID" value="SKB51700.1"/>
    <property type="molecule type" value="Genomic_DNA"/>
</dbReference>
<dbReference type="PANTHER" id="PTHR44688:SF16">
    <property type="entry name" value="DNA-BINDING TRANSCRIPTIONAL ACTIVATOR DEVR_DOSR"/>
    <property type="match status" value="1"/>
</dbReference>
<evidence type="ECO:0000313" key="5">
    <source>
        <dbReference type="EMBL" id="SKB51700.1"/>
    </source>
</evidence>
<dbReference type="Proteomes" id="UP000190852">
    <property type="component" value="Unassembled WGS sequence"/>
</dbReference>
<evidence type="ECO:0000259" key="4">
    <source>
        <dbReference type="PROSITE" id="PS50043"/>
    </source>
</evidence>
<keyword evidence="3" id="KW-0804">Transcription</keyword>
<dbReference type="InterPro" id="IPR000792">
    <property type="entry name" value="Tscrpt_reg_LuxR_C"/>
</dbReference>
<evidence type="ECO:0000256" key="3">
    <source>
        <dbReference type="ARBA" id="ARBA00023163"/>
    </source>
</evidence>
<evidence type="ECO:0000313" key="6">
    <source>
        <dbReference type="Proteomes" id="UP000190852"/>
    </source>
</evidence>
<sequence>MDIVSQLSEELLKQSFSDELKQQERLNDCKQIAFNYSKVENSIAVLSDLKSNVSFIYYGGIAEQLGMAKRGDMHTVGSIWEEAILTRIHPDDLKQKHVQELRFFNFLKSIPKARRSDYYLESIIRMRDADDIYVQVLHRMFYVASYSNGSIWLALCLYNLFAGTNPRNVIVDSLSGQQTDLVSHNCNDLLTGREKEILKLIDMGKMSKDIAFLLSISVKTVSRHRQNILEKLQVNNSIEACRIAKELSLI</sequence>
<gene>
    <name evidence="5" type="ORF">SAMN05660349_01531</name>
</gene>
<dbReference type="GO" id="GO:0006355">
    <property type="term" value="P:regulation of DNA-templated transcription"/>
    <property type="evidence" value="ECO:0007669"/>
    <property type="project" value="InterPro"/>
</dbReference>
<dbReference type="RefSeq" id="WP_079683112.1">
    <property type="nucleotide sequence ID" value="NZ_FUYQ01000009.1"/>
</dbReference>
<dbReference type="PROSITE" id="PS00622">
    <property type="entry name" value="HTH_LUXR_1"/>
    <property type="match status" value="1"/>
</dbReference>
<name>A0A1T5BXY3_9BACT</name>
<evidence type="ECO:0000256" key="1">
    <source>
        <dbReference type="ARBA" id="ARBA00023015"/>
    </source>
</evidence>
<dbReference type="SUPFAM" id="SSF46894">
    <property type="entry name" value="C-terminal effector domain of the bipartite response regulators"/>
    <property type="match status" value="1"/>
</dbReference>
<dbReference type="Gene3D" id="1.10.10.10">
    <property type="entry name" value="Winged helix-like DNA-binding domain superfamily/Winged helix DNA-binding domain"/>
    <property type="match status" value="1"/>
</dbReference>
<keyword evidence="1" id="KW-0805">Transcription regulation</keyword>
<dbReference type="Gene3D" id="3.30.450.20">
    <property type="entry name" value="PAS domain"/>
    <property type="match status" value="1"/>
</dbReference>
<proteinExistence type="predicted"/>
<reference evidence="6" key="1">
    <citation type="submission" date="2017-02" db="EMBL/GenBank/DDBJ databases">
        <authorList>
            <person name="Varghese N."/>
            <person name="Submissions S."/>
        </authorList>
    </citation>
    <scope>NUCLEOTIDE SEQUENCE [LARGE SCALE GENOMIC DNA]</scope>
    <source>
        <strain evidence="6">DSM 24967</strain>
    </source>
</reference>
<keyword evidence="2" id="KW-0238">DNA-binding</keyword>
<dbReference type="GO" id="GO:0003677">
    <property type="term" value="F:DNA binding"/>
    <property type="evidence" value="ECO:0007669"/>
    <property type="project" value="UniProtKB-KW"/>
</dbReference>
<dbReference type="PANTHER" id="PTHR44688">
    <property type="entry name" value="DNA-BINDING TRANSCRIPTIONAL ACTIVATOR DEVR_DOSR"/>
    <property type="match status" value="1"/>
</dbReference>
<dbReference type="PRINTS" id="PR00038">
    <property type="entry name" value="HTHLUXR"/>
</dbReference>
<keyword evidence="6" id="KW-1185">Reference proteome</keyword>